<reference evidence="1" key="2">
    <citation type="journal article" date="2015" name="Data Brief">
        <title>Shoot transcriptome of the giant reed, Arundo donax.</title>
        <authorList>
            <person name="Barrero R.A."/>
            <person name="Guerrero F.D."/>
            <person name="Moolhuijzen P."/>
            <person name="Goolsby J.A."/>
            <person name="Tidwell J."/>
            <person name="Bellgard S.E."/>
            <person name="Bellgard M.I."/>
        </authorList>
    </citation>
    <scope>NUCLEOTIDE SEQUENCE</scope>
    <source>
        <tissue evidence="1">Shoot tissue taken approximately 20 cm above the soil surface</tissue>
    </source>
</reference>
<sequence length="41" mass="4650">MLHNTYTILRIIDPCNKFSIDKPQAKRTGFAGRKATTRGDN</sequence>
<dbReference type="AlphaFoldDB" id="A0A0A9D1J7"/>
<accession>A0A0A9D1J7</accession>
<organism evidence="1">
    <name type="scientific">Arundo donax</name>
    <name type="common">Giant reed</name>
    <name type="synonym">Donax arundinaceus</name>
    <dbReference type="NCBI Taxonomy" id="35708"/>
    <lineage>
        <taxon>Eukaryota</taxon>
        <taxon>Viridiplantae</taxon>
        <taxon>Streptophyta</taxon>
        <taxon>Embryophyta</taxon>
        <taxon>Tracheophyta</taxon>
        <taxon>Spermatophyta</taxon>
        <taxon>Magnoliopsida</taxon>
        <taxon>Liliopsida</taxon>
        <taxon>Poales</taxon>
        <taxon>Poaceae</taxon>
        <taxon>PACMAD clade</taxon>
        <taxon>Arundinoideae</taxon>
        <taxon>Arundineae</taxon>
        <taxon>Arundo</taxon>
    </lineage>
</organism>
<protein>
    <submittedName>
        <fullName evidence="1">Uncharacterized protein</fullName>
    </submittedName>
</protein>
<dbReference type="EMBL" id="GBRH01216234">
    <property type="protein sequence ID" value="JAD81661.1"/>
    <property type="molecule type" value="Transcribed_RNA"/>
</dbReference>
<evidence type="ECO:0000313" key="1">
    <source>
        <dbReference type="EMBL" id="JAD81661.1"/>
    </source>
</evidence>
<reference evidence="1" key="1">
    <citation type="submission" date="2014-09" db="EMBL/GenBank/DDBJ databases">
        <authorList>
            <person name="Magalhaes I.L.F."/>
            <person name="Oliveira U."/>
            <person name="Santos F.R."/>
            <person name="Vidigal T.H.D.A."/>
            <person name="Brescovit A.D."/>
            <person name="Santos A.J."/>
        </authorList>
    </citation>
    <scope>NUCLEOTIDE SEQUENCE</scope>
    <source>
        <tissue evidence="1">Shoot tissue taken approximately 20 cm above the soil surface</tissue>
    </source>
</reference>
<name>A0A0A9D1J7_ARUDO</name>
<proteinExistence type="predicted"/>